<dbReference type="InterPro" id="IPR014710">
    <property type="entry name" value="RmlC-like_jellyroll"/>
</dbReference>
<protein>
    <submittedName>
        <fullName evidence="3">Cupin</fullName>
    </submittedName>
</protein>
<name>A0A9W6JV16_9HYPH</name>
<feature type="region of interest" description="Disordered" evidence="1">
    <location>
        <begin position="18"/>
        <end position="41"/>
    </location>
</feature>
<evidence type="ECO:0000259" key="2">
    <source>
        <dbReference type="Pfam" id="PF05899"/>
    </source>
</evidence>
<keyword evidence="4" id="KW-1185">Reference proteome</keyword>
<organism evidence="3 4">
    <name type="scientific">Ancylobacter defluvii</name>
    <dbReference type="NCBI Taxonomy" id="1282440"/>
    <lineage>
        <taxon>Bacteria</taxon>
        <taxon>Pseudomonadati</taxon>
        <taxon>Pseudomonadota</taxon>
        <taxon>Alphaproteobacteria</taxon>
        <taxon>Hyphomicrobiales</taxon>
        <taxon>Xanthobacteraceae</taxon>
        <taxon>Ancylobacter</taxon>
    </lineage>
</organism>
<evidence type="ECO:0000313" key="3">
    <source>
        <dbReference type="EMBL" id="GLK83797.1"/>
    </source>
</evidence>
<dbReference type="EMBL" id="BSFM01000011">
    <property type="protein sequence ID" value="GLK83797.1"/>
    <property type="molecule type" value="Genomic_DNA"/>
</dbReference>
<dbReference type="PANTHER" id="PTHR40943">
    <property type="entry name" value="CYTOPLASMIC PROTEIN-RELATED"/>
    <property type="match status" value="1"/>
</dbReference>
<reference evidence="3" key="2">
    <citation type="submission" date="2023-01" db="EMBL/GenBank/DDBJ databases">
        <authorList>
            <person name="Sun Q."/>
            <person name="Evtushenko L."/>
        </authorList>
    </citation>
    <scope>NUCLEOTIDE SEQUENCE</scope>
    <source>
        <strain evidence="3">VKM B-2789</strain>
    </source>
</reference>
<dbReference type="RefSeq" id="WP_213364003.1">
    <property type="nucleotide sequence ID" value="NZ_BSFM01000011.1"/>
</dbReference>
<reference evidence="3" key="1">
    <citation type="journal article" date="2014" name="Int. J. Syst. Evol. Microbiol.">
        <title>Complete genome sequence of Corynebacterium casei LMG S-19264T (=DSM 44701T), isolated from a smear-ripened cheese.</title>
        <authorList>
            <consortium name="US DOE Joint Genome Institute (JGI-PGF)"/>
            <person name="Walter F."/>
            <person name="Albersmeier A."/>
            <person name="Kalinowski J."/>
            <person name="Ruckert C."/>
        </authorList>
    </citation>
    <scope>NUCLEOTIDE SEQUENCE</scope>
    <source>
        <strain evidence="3">VKM B-2789</strain>
    </source>
</reference>
<evidence type="ECO:0000313" key="4">
    <source>
        <dbReference type="Proteomes" id="UP001143330"/>
    </source>
</evidence>
<dbReference type="InterPro" id="IPR008579">
    <property type="entry name" value="UGlyAH_Cupin_dom"/>
</dbReference>
<dbReference type="Proteomes" id="UP001143330">
    <property type="component" value="Unassembled WGS sequence"/>
</dbReference>
<dbReference type="SUPFAM" id="SSF51182">
    <property type="entry name" value="RmlC-like cupins"/>
    <property type="match status" value="1"/>
</dbReference>
<accession>A0A9W6JV16</accession>
<dbReference type="AlphaFoldDB" id="A0A9W6JV16"/>
<dbReference type="InterPro" id="IPR011051">
    <property type="entry name" value="RmlC_Cupin_sf"/>
</dbReference>
<proteinExistence type="predicted"/>
<gene>
    <name evidence="3" type="ORF">GCM10017653_18670</name>
</gene>
<dbReference type="Pfam" id="PF05899">
    <property type="entry name" value="Cupin_3"/>
    <property type="match status" value="1"/>
</dbReference>
<evidence type="ECO:0000256" key="1">
    <source>
        <dbReference type="SAM" id="MobiDB-lite"/>
    </source>
</evidence>
<sequence>MSTILVIDAVSPGEPVLGAPRPERVIAGDPSNKTWDLEKTPDGKVETGVWEVAPGAWNVVKDGWEFMHIVSGHSELTEEGGETVVLKPGVSFVMRPGFRGVWNVIETTRKIWVTYEA</sequence>
<dbReference type="PANTHER" id="PTHR40943:SF1">
    <property type="entry name" value="CYTOPLASMIC PROTEIN"/>
    <property type="match status" value="1"/>
</dbReference>
<comment type="caution">
    <text evidence="3">The sequence shown here is derived from an EMBL/GenBank/DDBJ whole genome shotgun (WGS) entry which is preliminary data.</text>
</comment>
<feature type="domain" description="(S)-ureidoglycine aminohydrolase cupin" evidence="2">
    <location>
        <begin position="41"/>
        <end position="111"/>
    </location>
</feature>
<dbReference type="Gene3D" id="2.60.120.10">
    <property type="entry name" value="Jelly Rolls"/>
    <property type="match status" value="1"/>
</dbReference>